<dbReference type="InterPro" id="IPR003010">
    <property type="entry name" value="C-N_Hydrolase"/>
</dbReference>
<dbReference type="GO" id="GO:0016787">
    <property type="term" value="F:hydrolase activity"/>
    <property type="evidence" value="ECO:0007669"/>
    <property type="project" value="UniProtKB-KW"/>
</dbReference>
<gene>
    <name evidence="4" type="ORF">MB14_16745</name>
</gene>
<dbReference type="Pfam" id="PF00583">
    <property type="entry name" value="Acetyltransf_1"/>
    <property type="match status" value="1"/>
</dbReference>
<dbReference type="RefSeq" id="WP_062590679.1">
    <property type="nucleotide sequence ID" value="NZ_LQZQ01000005.1"/>
</dbReference>
<evidence type="ECO:0000256" key="1">
    <source>
        <dbReference type="ARBA" id="ARBA00010613"/>
    </source>
</evidence>
<dbReference type="InterPro" id="IPR036526">
    <property type="entry name" value="C-N_Hydrolase_sf"/>
</dbReference>
<evidence type="ECO:0000259" key="2">
    <source>
        <dbReference type="PROSITE" id="PS50263"/>
    </source>
</evidence>
<feature type="domain" description="CN hydrolase" evidence="2">
    <location>
        <begin position="223"/>
        <end position="478"/>
    </location>
</feature>
<keyword evidence="5" id="KW-1185">Reference proteome</keyword>
<dbReference type="InterPro" id="IPR016181">
    <property type="entry name" value="Acyl_CoA_acyltransferase"/>
</dbReference>
<dbReference type="Gene3D" id="3.40.630.30">
    <property type="match status" value="1"/>
</dbReference>
<comment type="caution">
    <text evidence="4">The sequence shown here is derived from an EMBL/GenBank/DDBJ whole genome shotgun (WGS) entry which is preliminary data.</text>
</comment>
<feature type="domain" description="N-acetyltransferase" evidence="3">
    <location>
        <begin position="7"/>
        <end position="207"/>
    </location>
</feature>
<name>A0A150XN64_ROSEK</name>
<dbReference type="Gene3D" id="3.60.110.10">
    <property type="entry name" value="Carbon-nitrogen hydrolase"/>
    <property type="match status" value="1"/>
</dbReference>
<evidence type="ECO:0000313" key="5">
    <source>
        <dbReference type="Proteomes" id="UP000075583"/>
    </source>
</evidence>
<reference evidence="4" key="1">
    <citation type="submission" date="2016-01" db="EMBL/GenBank/DDBJ databases">
        <title>Genome sequencing of Roseivirga ehrenbergii KMM 6017.</title>
        <authorList>
            <person name="Selvaratnam C."/>
            <person name="Thevarajoo S."/>
            <person name="Goh K.M."/>
            <person name="Ee R."/>
            <person name="Chan K.-G."/>
            <person name="Chong C.S."/>
        </authorList>
    </citation>
    <scope>NUCLEOTIDE SEQUENCE [LARGE SCALE GENOMIC DNA]</scope>
    <source>
        <strain evidence="4">KMM 6017</strain>
    </source>
</reference>
<dbReference type="Pfam" id="PF00795">
    <property type="entry name" value="CN_hydrolase"/>
    <property type="match status" value="1"/>
</dbReference>
<dbReference type="PANTHER" id="PTHR23088:SF50">
    <property type="entry name" value="HYDROLASE YHCX"/>
    <property type="match status" value="1"/>
</dbReference>
<accession>A0A150XN64</accession>
<dbReference type="CDD" id="cd07574">
    <property type="entry name" value="nitrilase_Rim1_like"/>
    <property type="match status" value="1"/>
</dbReference>
<dbReference type="SUPFAM" id="SSF55729">
    <property type="entry name" value="Acyl-CoA N-acyltransferases (Nat)"/>
    <property type="match status" value="1"/>
</dbReference>
<proteinExistence type="inferred from homology"/>
<dbReference type="SUPFAM" id="SSF56317">
    <property type="entry name" value="Carbon-nitrogen hydrolase"/>
    <property type="match status" value="1"/>
</dbReference>
<dbReference type="EMBL" id="LQZQ01000005">
    <property type="protein sequence ID" value="KYG80188.1"/>
    <property type="molecule type" value="Genomic_DNA"/>
</dbReference>
<dbReference type="PROSITE" id="PS50263">
    <property type="entry name" value="CN_HYDROLASE"/>
    <property type="match status" value="1"/>
</dbReference>
<dbReference type="InterPro" id="IPR001110">
    <property type="entry name" value="UPF0012_CS"/>
</dbReference>
<dbReference type="InterPro" id="IPR000182">
    <property type="entry name" value="GNAT_dom"/>
</dbReference>
<evidence type="ECO:0000313" key="4">
    <source>
        <dbReference type="EMBL" id="KYG80188.1"/>
    </source>
</evidence>
<dbReference type="PROSITE" id="PS51186">
    <property type="entry name" value="GNAT"/>
    <property type="match status" value="1"/>
</dbReference>
<dbReference type="GO" id="GO:0016747">
    <property type="term" value="F:acyltransferase activity, transferring groups other than amino-acyl groups"/>
    <property type="evidence" value="ECO:0007669"/>
    <property type="project" value="InterPro"/>
</dbReference>
<dbReference type="STRING" id="279360.MB14_16745"/>
<keyword evidence="4" id="KW-0378">Hydrolase</keyword>
<sequence length="508" mass="58450">MREIQKIELRQLEISDFKNLTESMKAAYENWSGGWWDEHHIQKLIDIFPEGQLVIVADDEIAGCALSLIVDYDKFGDNHTYAKITGNYTFSTHDPNGDVIYGIEVFIKPDFRGLRLGRRLYDARKELCENLNLEAVVFGGRIPNYHKYSNELTPRQYIDKVKLKELYDPTLTFQLSNDFHVNKVIKGYMPGDDESEDYAVLLEWNNIYYVEQEPQLSDQKTVVRLGLIQWQMRPYNGIDELFEQIEFFVDAVSGYKSDFALFPEFFNAPLMAKYNHLSEAEAIRKLAEFTDEIRERFSKLAISYNVNIITGSMPKMDGPKLYNVGFLCRRDGTFEEYTKMHVTPDEAKYWGLTGGDTIKVYETDCGPIGVLICYDVEFPELPRILANDGMNILFVPFLTDTQNGYSRVRYCARARAIENECYVAIAGSVGNLPKVENMDIQFAQSVVFTPCDFAFPTTGIKAEATPNTEMILVADVDLDLLWTLHNKGAVRNLKDRRTDVYDIRLKKK</sequence>
<dbReference type="OrthoDB" id="9811121at2"/>
<organism evidence="4 5">
    <name type="scientific">Roseivirga ehrenbergii (strain DSM 102268 / JCM 13514 / KCTC 12282 / NCIMB 14502 / KMM 6017)</name>
    <dbReference type="NCBI Taxonomy" id="279360"/>
    <lineage>
        <taxon>Bacteria</taxon>
        <taxon>Pseudomonadati</taxon>
        <taxon>Bacteroidota</taxon>
        <taxon>Cytophagia</taxon>
        <taxon>Cytophagales</taxon>
        <taxon>Roseivirgaceae</taxon>
        <taxon>Roseivirga</taxon>
    </lineage>
</organism>
<dbReference type="PROSITE" id="PS01227">
    <property type="entry name" value="UPF0012"/>
    <property type="match status" value="1"/>
</dbReference>
<comment type="similarity">
    <text evidence="1">Belongs to the carbon-nitrogen hydrolase superfamily. NIT1/NIT2 family.</text>
</comment>
<dbReference type="AlphaFoldDB" id="A0A150XN64"/>
<protein>
    <submittedName>
        <fullName evidence="4">Carbon-nitrogen hydrolase</fullName>
    </submittedName>
</protein>
<dbReference type="PANTHER" id="PTHR23088">
    <property type="entry name" value="NITRILASE-RELATED"/>
    <property type="match status" value="1"/>
</dbReference>
<evidence type="ECO:0000259" key="3">
    <source>
        <dbReference type="PROSITE" id="PS51186"/>
    </source>
</evidence>
<dbReference type="CDD" id="cd04301">
    <property type="entry name" value="NAT_SF"/>
    <property type="match status" value="1"/>
</dbReference>
<dbReference type="Proteomes" id="UP000075583">
    <property type="component" value="Unassembled WGS sequence"/>
</dbReference>